<reference evidence="2" key="1">
    <citation type="journal article" date="2022" name="IScience">
        <title>Evolution of zygomycete secretomes and the origins of terrestrial fungal ecologies.</title>
        <authorList>
            <person name="Chang Y."/>
            <person name="Wang Y."/>
            <person name="Mondo S."/>
            <person name="Ahrendt S."/>
            <person name="Andreopoulos W."/>
            <person name="Barry K."/>
            <person name="Beard J."/>
            <person name="Benny G.L."/>
            <person name="Blankenship S."/>
            <person name="Bonito G."/>
            <person name="Cuomo C."/>
            <person name="Desiro A."/>
            <person name="Gervers K.A."/>
            <person name="Hundley H."/>
            <person name="Kuo A."/>
            <person name="LaButti K."/>
            <person name="Lang B.F."/>
            <person name="Lipzen A."/>
            <person name="O'Donnell K."/>
            <person name="Pangilinan J."/>
            <person name="Reynolds N."/>
            <person name="Sandor L."/>
            <person name="Smith M.E."/>
            <person name="Tsang A."/>
            <person name="Grigoriev I.V."/>
            <person name="Stajich J.E."/>
            <person name="Spatafora J.W."/>
        </authorList>
    </citation>
    <scope>NUCLEOTIDE SEQUENCE</scope>
    <source>
        <strain evidence="2">RSA 2281</strain>
    </source>
</reference>
<protein>
    <submittedName>
        <fullName evidence="2">Uncharacterized protein</fullName>
    </submittedName>
</protein>
<accession>A0AAD5JRK6</accession>
<comment type="caution">
    <text evidence="2">The sequence shown here is derived from an EMBL/GenBank/DDBJ whole genome shotgun (WGS) entry which is preliminary data.</text>
</comment>
<name>A0AAD5JRK6_9FUNG</name>
<evidence type="ECO:0000256" key="1">
    <source>
        <dbReference type="SAM" id="MobiDB-lite"/>
    </source>
</evidence>
<keyword evidence="3" id="KW-1185">Reference proteome</keyword>
<gene>
    <name evidence="2" type="ORF">BDA99DRAFT_608354</name>
</gene>
<reference evidence="2" key="2">
    <citation type="submission" date="2023-02" db="EMBL/GenBank/DDBJ databases">
        <authorList>
            <consortium name="DOE Joint Genome Institute"/>
            <person name="Mondo S.J."/>
            <person name="Chang Y."/>
            <person name="Wang Y."/>
            <person name="Ahrendt S."/>
            <person name="Andreopoulos W."/>
            <person name="Barry K."/>
            <person name="Beard J."/>
            <person name="Benny G.L."/>
            <person name="Blankenship S."/>
            <person name="Bonito G."/>
            <person name="Cuomo C."/>
            <person name="Desiro A."/>
            <person name="Gervers K.A."/>
            <person name="Hundley H."/>
            <person name="Kuo A."/>
            <person name="LaButti K."/>
            <person name="Lang B.F."/>
            <person name="Lipzen A."/>
            <person name="O'Donnell K."/>
            <person name="Pangilinan J."/>
            <person name="Reynolds N."/>
            <person name="Sandor L."/>
            <person name="Smith M.W."/>
            <person name="Tsang A."/>
            <person name="Grigoriev I.V."/>
            <person name="Stajich J.E."/>
            <person name="Spatafora J.W."/>
        </authorList>
    </citation>
    <scope>NUCLEOTIDE SEQUENCE</scope>
    <source>
        <strain evidence="2">RSA 2281</strain>
    </source>
</reference>
<dbReference type="Proteomes" id="UP001209540">
    <property type="component" value="Unassembled WGS sequence"/>
</dbReference>
<evidence type="ECO:0000313" key="2">
    <source>
        <dbReference type="EMBL" id="KAI9250484.1"/>
    </source>
</evidence>
<feature type="compositionally biased region" description="Acidic residues" evidence="1">
    <location>
        <begin position="151"/>
        <end position="167"/>
    </location>
</feature>
<feature type="compositionally biased region" description="Low complexity" evidence="1">
    <location>
        <begin position="113"/>
        <end position="123"/>
    </location>
</feature>
<feature type="region of interest" description="Disordered" evidence="1">
    <location>
        <begin position="320"/>
        <end position="343"/>
    </location>
</feature>
<feature type="region of interest" description="Disordered" evidence="1">
    <location>
        <begin position="90"/>
        <end position="127"/>
    </location>
</feature>
<feature type="region of interest" description="Disordered" evidence="1">
    <location>
        <begin position="219"/>
        <end position="239"/>
    </location>
</feature>
<feature type="region of interest" description="Disordered" evidence="1">
    <location>
        <begin position="145"/>
        <end position="169"/>
    </location>
</feature>
<dbReference type="EMBL" id="JAIXMP010000032">
    <property type="protein sequence ID" value="KAI9250484.1"/>
    <property type="molecule type" value="Genomic_DNA"/>
</dbReference>
<proteinExistence type="predicted"/>
<dbReference type="AlphaFoldDB" id="A0AAD5JRK6"/>
<feature type="compositionally biased region" description="Low complexity" evidence="1">
    <location>
        <begin position="327"/>
        <end position="343"/>
    </location>
</feature>
<sequence length="478" mass="55489">MESPLNCRQQEELDDEHHKYAFEDRSMMVRTPPPSYHDVISTSRKHDDPWLARMNSLDETVVEMRRAVQDTHYMMKNIQNKFETTKSQILFQQQQQQQRKQPTSLSEKRLRSSKSFSSSSFSSDENDTIINNYKKNLLTTNIDQHHHHDADADDEQEEDDDEEDDSSATDGLDRIAESLQQLIEQAQSSLKSRLAIRDRSYGSMMHRSNSCPQMSNIYSTQEERRQSDTDTPSTPQLFDWNDQRERFFDSQSRLTQAMHDLTLVCCQDNLNTAITNSPTSFLLQTSPSTSSAFSSSLQQQQQLQFQQSQENIIVQHHYHEHHHYHYHSPSQQQEQQNQQQQQHQMSQLLNYAWSSIRAISSNSSAAAAEAAARSARILENLNKLNEKLNSNHYNKPLLIHPPRIALSKTNIVRLMVYITLLIFSFMNQQQQNQSQHLSKKCITARRCIGQFVSHASDSLPISTWIQHSTLLVYIMAFL</sequence>
<organism evidence="2 3">
    <name type="scientific">Phascolomyces articulosus</name>
    <dbReference type="NCBI Taxonomy" id="60185"/>
    <lineage>
        <taxon>Eukaryota</taxon>
        <taxon>Fungi</taxon>
        <taxon>Fungi incertae sedis</taxon>
        <taxon>Mucoromycota</taxon>
        <taxon>Mucoromycotina</taxon>
        <taxon>Mucoromycetes</taxon>
        <taxon>Mucorales</taxon>
        <taxon>Lichtheimiaceae</taxon>
        <taxon>Phascolomyces</taxon>
    </lineage>
</organism>
<evidence type="ECO:0000313" key="3">
    <source>
        <dbReference type="Proteomes" id="UP001209540"/>
    </source>
</evidence>